<dbReference type="Proteomes" id="UP001516400">
    <property type="component" value="Unassembled WGS sequence"/>
</dbReference>
<feature type="compositionally biased region" description="Basic and acidic residues" evidence="2">
    <location>
        <begin position="922"/>
        <end position="935"/>
    </location>
</feature>
<feature type="compositionally biased region" description="Polar residues" evidence="2">
    <location>
        <begin position="892"/>
        <end position="921"/>
    </location>
</feature>
<feature type="compositionally biased region" description="Polar residues" evidence="2">
    <location>
        <begin position="855"/>
        <end position="872"/>
    </location>
</feature>
<name>A0ABD2MPJ2_9CUCU</name>
<feature type="compositionally biased region" description="Basic and acidic residues" evidence="2">
    <location>
        <begin position="443"/>
        <end position="459"/>
    </location>
</feature>
<feature type="domain" description="BHLH" evidence="3">
    <location>
        <begin position="2"/>
        <end position="54"/>
    </location>
</feature>
<evidence type="ECO:0000256" key="2">
    <source>
        <dbReference type="SAM" id="MobiDB-lite"/>
    </source>
</evidence>
<feature type="region of interest" description="Disordered" evidence="2">
    <location>
        <begin position="892"/>
        <end position="938"/>
    </location>
</feature>
<dbReference type="SUPFAM" id="SSF47459">
    <property type="entry name" value="HLH, helix-loop-helix DNA-binding domain"/>
    <property type="match status" value="1"/>
</dbReference>
<feature type="region of interest" description="Disordered" evidence="2">
    <location>
        <begin position="141"/>
        <end position="167"/>
    </location>
</feature>
<dbReference type="InterPro" id="IPR011598">
    <property type="entry name" value="bHLH_dom"/>
</dbReference>
<dbReference type="Pfam" id="PF00010">
    <property type="entry name" value="HLH"/>
    <property type="match status" value="1"/>
</dbReference>
<dbReference type="AlphaFoldDB" id="A0ABD2MPJ2"/>
<dbReference type="EMBL" id="JABFTP020000021">
    <property type="protein sequence ID" value="KAL3268275.1"/>
    <property type="molecule type" value="Genomic_DNA"/>
</dbReference>
<dbReference type="Gene3D" id="4.10.280.10">
    <property type="entry name" value="Helix-loop-helix DNA-binding domain"/>
    <property type="match status" value="1"/>
</dbReference>
<evidence type="ECO:0000313" key="4">
    <source>
        <dbReference type="EMBL" id="KAL3268275.1"/>
    </source>
</evidence>
<accession>A0ABD2MPJ2</accession>
<feature type="region of interest" description="Disordered" evidence="2">
    <location>
        <begin position="841"/>
        <end position="872"/>
    </location>
</feature>
<feature type="compositionally biased region" description="Basic and acidic residues" evidence="2">
    <location>
        <begin position="470"/>
        <end position="484"/>
    </location>
</feature>
<dbReference type="PROSITE" id="PS50888">
    <property type="entry name" value="BHLH"/>
    <property type="match status" value="1"/>
</dbReference>
<evidence type="ECO:0000256" key="1">
    <source>
        <dbReference type="SAM" id="Coils"/>
    </source>
</evidence>
<sequence>MTAVSDKKSWEKERRDRLKVAFTNLEKLLPSYDPSSVSTRINVLTKSIEYIQEMQNKIQELLKPNSKINAEVLQLKKLQDRIKRLVSRNELLSTLLREAKIPIPNQGSTLKNFKYVYKWSGKINEKTASILQKRAERIKENEKENKDLVGQSKTQKKTRSKSNSCSWVPKHRKTIVNRVTSKNDGQTKKKSLQSATTNCLIINTQPCYLVTNAPSTNFRSTSQTVITNSLIASNPLMSTNIKSNKKSVINAAPKLPSLGAGTLILANGTLYPVLPPSQPIFPTPMVLQVTNNSNTMLLKSQVPENQKIINDVASTSKMASKTIVKNISSSNALSINSSVKTTFSSLNENTSISTSMNSNVSVSLNSTQQKQVVPSKTIPIRPSRCPTKTTQVNKVPIPALTSSYSTSILTSKSPLTKRNVIRGKRIGDRPMSRVAFRKIRKAAQKEQMEKKKGTSKEMETNNSAEGLEEDKDKKNHALSEKDFSNAKSTEQNPILEEQNILIEMKFEQLEKIPENNLASDQKNEENAIKKQNISIISNDIIQSEKTNKCDNFSSDSSKEYSAENSSQIVGNEPDDSFKNVEKVLSPITSTVDNFGAKSYSTNNLLNSQLSQNNQVTLQASPSNNANSEQSLGQIMHASGKVTASNSQNEPPPDSIKNDESLKNDAENLIETNQNINHNSKPANHIDTDNICNMNPMKNLELHLGHSELSNDIFASLQVPAGCQNPESTSPTAAFLLAFPLVSSLTGVKVTEVMDDENPDSQRETPTLLQIGTMDTAKSTQSGSLTPNLLNLDNLSFFSSKDICSGFYSSFEQHLNNLTVPTSNNFVNDITKITEKSNTISEVPKIDKEVPKDSNIGKTQPSDSSKNNSVSQHITQSENGIFNVDNRGLSSNINCQSNTSFQKKSGNSVSNHNTQNNKSIEVSTEKVTDSDAKDAIRSTPVQNNSLSQINNFCTDDKVLANPQKPINQNVFSTENEAIQTNAQKKIGHSVCFNEISVQKNSEQNIFCSFNMKRGSSDSFGIQRSNTGNIFSMDNGCSQVKIQKIWTLIL</sequence>
<feature type="region of interest" description="Disordered" evidence="2">
    <location>
        <begin position="442"/>
        <end position="494"/>
    </location>
</feature>
<evidence type="ECO:0000313" key="5">
    <source>
        <dbReference type="Proteomes" id="UP001516400"/>
    </source>
</evidence>
<comment type="caution">
    <text evidence="4">The sequence shown here is derived from an EMBL/GenBank/DDBJ whole genome shotgun (WGS) entry which is preliminary data.</text>
</comment>
<dbReference type="SMART" id="SM00353">
    <property type="entry name" value="HLH"/>
    <property type="match status" value="1"/>
</dbReference>
<protein>
    <recommendedName>
        <fullName evidence="3">BHLH domain-containing protein</fullName>
    </recommendedName>
</protein>
<dbReference type="InterPro" id="IPR036638">
    <property type="entry name" value="HLH_DNA-bd_sf"/>
</dbReference>
<feature type="region of interest" description="Disordered" evidence="2">
    <location>
        <begin position="639"/>
        <end position="659"/>
    </location>
</feature>
<reference evidence="4 5" key="1">
    <citation type="journal article" date="2021" name="BMC Biol.">
        <title>Horizontally acquired antibacterial genes associated with adaptive radiation of ladybird beetles.</title>
        <authorList>
            <person name="Li H.S."/>
            <person name="Tang X.F."/>
            <person name="Huang Y.H."/>
            <person name="Xu Z.Y."/>
            <person name="Chen M.L."/>
            <person name="Du X.Y."/>
            <person name="Qiu B.Y."/>
            <person name="Chen P.T."/>
            <person name="Zhang W."/>
            <person name="Slipinski A."/>
            <person name="Escalona H.E."/>
            <person name="Waterhouse R.M."/>
            <person name="Zwick A."/>
            <person name="Pang H."/>
        </authorList>
    </citation>
    <scope>NUCLEOTIDE SEQUENCE [LARGE SCALE GENOMIC DNA]</scope>
    <source>
        <strain evidence="4">SYSU2018</strain>
    </source>
</reference>
<proteinExistence type="predicted"/>
<keyword evidence="1" id="KW-0175">Coiled coil</keyword>
<organism evidence="4 5">
    <name type="scientific">Cryptolaemus montrouzieri</name>
    <dbReference type="NCBI Taxonomy" id="559131"/>
    <lineage>
        <taxon>Eukaryota</taxon>
        <taxon>Metazoa</taxon>
        <taxon>Ecdysozoa</taxon>
        <taxon>Arthropoda</taxon>
        <taxon>Hexapoda</taxon>
        <taxon>Insecta</taxon>
        <taxon>Pterygota</taxon>
        <taxon>Neoptera</taxon>
        <taxon>Endopterygota</taxon>
        <taxon>Coleoptera</taxon>
        <taxon>Polyphaga</taxon>
        <taxon>Cucujiformia</taxon>
        <taxon>Coccinelloidea</taxon>
        <taxon>Coccinellidae</taxon>
        <taxon>Scymninae</taxon>
        <taxon>Scymnini</taxon>
        <taxon>Cryptolaemus</taxon>
    </lineage>
</organism>
<feature type="region of interest" description="Disordered" evidence="2">
    <location>
        <begin position="547"/>
        <end position="575"/>
    </location>
</feature>
<keyword evidence="5" id="KW-1185">Reference proteome</keyword>
<gene>
    <name evidence="4" type="ORF">HHI36_007398</name>
</gene>
<evidence type="ECO:0000259" key="3">
    <source>
        <dbReference type="PROSITE" id="PS50888"/>
    </source>
</evidence>
<feature type="coiled-coil region" evidence="1">
    <location>
        <begin position="68"/>
        <end position="95"/>
    </location>
</feature>